<reference evidence="2" key="1">
    <citation type="journal article" date="2023" name="Genome Biol. Evol.">
        <title>First Whole Genome Sequence and Flow Cytometry Genome Size Data for the Lichen-Forming Fungus Ramalina farinacea (Ascomycota).</title>
        <authorList>
            <person name="Llewellyn T."/>
            <person name="Mian S."/>
            <person name="Hill R."/>
            <person name="Leitch I.J."/>
            <person name="Gaya E."/>
        </authorList>
    </citation>
    <scope>NUCLEOTIDE SEQUENCE</scope>
    <source>
        <strain evidence="2">LIQ254RAFAR</strain>
    </source>
</reference>
<keyword evidence="3" id="KW-1185">Reference proteome</keyword>
<evidence type="ECO:0000313" key="3">
    <source>
        <dbReference type="Proteomes" id="UP001161017"/>
    </source>
</evidence>
<accession>A0AA43TTR9</accession>
<dbReference type="GO" id="GO:0003677">
    <property type="term" value="F:DNA binding"/>
    <property type="evidence" value="ECO:0007669"/>
    <property type="project" value="InterPro"/>
</dbReference>
<proteinExistence type="predicted"/>
<organism evidence="2 3">
    <name type="scientific">Ramalina farinacea</name>
    <dbReference type="NCBI Taxonomy" id="258253"/>
    <lineage>
        <taxon>Eukaryota</taxon>
        <taxon>Fungi</taxon>
        <taxon>Dikarya</taxon>
        <taxon>Ascomycota</taxon>
        <taxon>Pezizomycotina</taxon>
        <taxon>Lecanoromycetes</taxon>
        <taxon>OSLEUM clade</taxon>
        <taxon>Lecanoromycetidae</taxon>
        <taxon>Lecanorales</taxon>
        <taxon>Lecanorineae</taxon>
        <taxon>Ramalinaceae</taxon>
        <taxon>Ramalina</taxon>
    </lineage>
</organism>
<feature type="region of interest" description="Disordered" evidence="1">
    <location>
        <begin position="1"/>
        <end position="30"/>
    </location>
</feature>
<evidence type="ECO:0000313" key="2">
    <source>
        <dbReference type="EMBL" id="MDI1487424.1"/>
    </source>
</evidence>
<comment type="caution">
    <text evidence="2">The sequence shown here is derived from an EMBL/GenBank/DDBJ whole genome shotgun (WGS) entry which is preliminary data.</text>
</comment>
<dbReference type="SUPFAM" id="SSF54616">
    <property type="entry name" value="DNA-binding domain of Mlu1-box binding protein MBP1"/>
    <property type="match status" value="1"/>
</dbReference>
<dbReference type="AlphaFoldDB" id="A0AA43TTR9"/>
<evidence type="ECO:0000256" key="1">
    <source>
        <dbReference type="SAM" id="MobiDB-lite"/>
    </source>
</evidence>
<name>A0AA43TTR9_9LECA</name>
<dbReference type="EMBL" id="JAPUFD010000005">
    <property type="protein sequence ID" value="MDI1487424.1"/>
    <property type="molecule type" value="Genomic_DNA"/>
</dbReference>
<sequence>MPPSLEPSCELITPDTPTSRPSSPPSKRFKVSKSTVIMVKAQPNGEINYPPYETQDLAIQTAHEQYRLEPRCNIRAFPKHIPYNSDKKSFQEKTGRDAFEVYSYSFRMPGEDTEKDAHVVMWDYNVGLVRITSLFKSLRHAKPDAPKPQQTIEKCMRQPQVFQAPRHLDEE</sequence>
<gene>
    <name evidence="2" type="ORF">OHK93_006694</name>
</gene>
<dbReference type="Proteomes" id="UP001161017">
    <property type="component" value="Unassembled WGS sequence"/>
</dbReference>
<protein>
    <submittedName>
        <fullName evidence="2">Uncharacterized protein</fullName>
    </submittedName>
</protein>
<dbReference type="InterPro" id="IPR036887">
    <property type="entry name" value="HTH_APSES_sf"/>
</dbReference>